<dbReference type="InterPro" id="IPR000182">
    <property type="entry name" value="GNAT_dom"/>
</dbReference>
<dbReference type="Gene3D" id="3.40.630.30">
    <property type="match status" value="1"/>
</dbReference>
<proteinExistence type="predicted"/>
<dbReference type="RefSeq" id="WP_007474593.1">
    <property type="nucleotide sequence ID" value="NZ_KQ130619.1"/>
</dbReference>
<dbReference type="PROSITE" id="PS51186">
    <property type="entry name" value="GNAT"/>
    <property type="match status" value="1"/>
</dbReference>
<dbReference type="SUPFAM" id="SSF55729">
    <property type="entry name" value="Acyl-CoA N-acyltransferases (Nat)"/>
    <property type="match status" value="1"/>
</dbReference>
<protein>
    <submittedName>
        <fullName evidence="2">GNAT family acetyltransferase</fullName>
    </submittedName>
</protein>
<dbReference type="OrthoDB" id="248489at2"/>
<accession>A0A0J8J252</accession>
<dbReference type="InterPro" id="IPR027365">
    <property type="entry name" value="GNAT_acetyltra_YdfB-like"/>
</dbReference>
<evidence type="ECO:0000313" key="3">
    <source>
        <dbReference type="Proteomes" id="UP000052258"/>
    </source>
</evidence>
<dbReference type="AlphaFoldDB" id="A0A0J8J252"/>
<keyword evidence="2" id="KW-0808">Transferase</keyword>
<gene>
    <name evidence="2" type="ORF">X560_2232</name>
</gene>
<dbReference type="GO" id="GO:0016747">
    <property type="term" value="F:acyltransferase activity, transferring groups other than amino-acyl groups"/>
    <property type="evidence" value="ECO:0007669"/>
    <property type="project" value="InterPro"/>
</dbReference>
<dbReference type="PATRIC" id="fig|1430899.3.peg.2281"/>
<dbReference type="Proteomes" id="UP000052258">
    <property type="component" value="Unassembled WGS sequence"/>
</dbReference>
<comment type="caution">
    <text evidence="2">The sequence shown here is derived from an EMBL/GenBank/DDBJ whole genome shotgun (WGS) entry which is preliminary data.</text>
</comment>
<evidence type="ECO:0000313" key="2">
    <source>
        <dbReference type="EMBL" id="KMT58406.1"/>
    </source>
</evidence>
<keyword evidence="3" id="KW-1185">Reference proteome</keyword>
<feature type="domain" description="N-acetyltransferase" evidence="1">
    <location>
        <begin position="132"/>
        <end position="262"/>
    </location>
</feature>
<reference evidence="2 3" key="1">
    <citation type="journal article" date="2015" name="Genome Biol. Evol.">
        <title>Comparative Genomics of Listeria Sensu Lato: Genus-Wide Differences in Evolutionary Dynamics and the Progressive Gain of Complex, Potentially Pathogenicity-Related Traits through Lateral Gene Transfer.</title>
        <authorList>
            <person name="Chiara M."/>
            <person name="Caruso M."/>
            <person name="D'Erchia A.M."/>
            <person name="Manzari C."/>
            <person name="Fraccalvieri R."/>
            <person name="Goffredo E."/>
            <person name="Latorre L."/>
            <person name="Miccolupo A."/>
            <person name="Padalino I."/>
            <person name="Santagada G."/>
            <person name="Chiocco D."/>
            <person name="Pesole G."/>
            <person name="Horner D.S."/>
            <person name="Parisi A."/>
        </authorList>
    </citation>
    <scope>NUCLEOTIDE SEQUENCE [LARGE SCALE GENOMIC DNA]</scope>
    <source>
        <strain evidence="2 3">1991</strain>
    </source>
</reference>
<dbReference type="Pfam" id="PF12746">
    <property type="entry name" value="GNAT_acetyltran"/>
    <property type="match status" value="1"/>
</dbReference>
<organism evidence="2 3">
    <name type="scientific">Listeria fleischmannii 1991</name>
    <dbReference type="NCBI Taxonomy" id="1430899"/>
    <lineage>
        <taxon>Bacteria</taxon>
        <taxon>Bacillati</taxon>
        <taxon>Bacillota</taxon>
        <taxon>Bacilli</taxon>
        <taxon>Bacillales</taxon>
        <taxon>Listeriaceae</taxon>
        <taxon>Listeria</taxon>
    </lineage>
</organism>
<dbReference type="InterPro" id="IPR016181">
    <property type="entry name" value="Acyl_CoA_acyltransferase"/>
</dbReference>
<name>A0A0J8J252_9LIST</name>
<dbReference type="EMBL" id="AZHO01000030">
    <property type="protein sequence ID" value="KMT58406.1"/>
    <property type="molecule type" value="Genomic_DNA"/>
</dbReference>
<evidence type="ECO:0000259" key="1">
    <source>
        <dbReference type="PROSITE" id="PS51186"/>
    </source>
</evidence>
<sequence>MIKKLTAANEQELNELLKPEAILNLFILGDIENFGYDNDIIDIWGEYNEDSSELIACLLRFERNFLPYSKTEHFDAQGFANIIKEYEQYNISGIPRVTKLLEDFIPDLKEKRHESFFCKCNNASMMNANREVIIRSAKADDVSEIIEMRAEITEFGEREENEDLVIRQLEQGSKRIYYIEQDNQVVSVVESSAENSFSAMITGVATLANYRGNGFATTLMKRICCDLLAEGKTPCLFYDNPVAGKIYHKIGFLDVSDFALYR</sequence>